<dbReference type="CDD" id="cd22268">
    <property type="entry name" value="DPBB_RlpA-like"/>
    <property type="match status" value="1"/>
</dbReference>
<evidence type="ECO:0000256" key="4">
    <source>
        <dbReference type="RuleBase" id="RU003495"/>
    </source>
</evidence>
<feature type="signal peptide" evidence="3">
    <location>
        <begin position="1"/>
        <end position="23"/>
    </location>
</feature>
<proteinExistence type="inferred from homology"/>
<comment type="similarity">
    <text evidence="3 4">Belongs to the RlpA family.</text>
</comment>
<dbReference type="Proteomes" id="UP000622890">
    <property type="component" value="Unassembled WGS sequence"/>
</dbReference>
<dbReference type="Pfam" id="PF03330">
    <property type="entry name" value="DPBB_1"/>
    <property type="match status" value="1"/>
</dbReference>
<evidence type="ECO:0000313" key="7">
    <source>
        <dbReference type="Proteomes" id="UP000622890"/>
    </source>
</evidence>
<dbReference type="PANTHER" id="PTHR34183:SF1">
    <property type="entry name" value="ENDOLYTIC PEPTIDOGLYCAN TRANSGLYCOSYLASE RLPA"/>
    <property type="match status" value="1"/>
</dbReference>
<dbReference type="InterPro" id="IPR034718">
    <property type="entry name" value="RlpA"/>
</dbReference>
<dbReference type="RefSeq" id="WP_200592249.1">
    <property type="nucleotide sequence ID" value="NZ_JAEPBG010000004.1"/>
</dbReference>
<keyword evidence="1 3" id="KW-0456">Lyase</keyword>
<gene>
    <name evidence="3" type="primary">rlpA</name>
    <name evidence="6" type="ORF">JJB74_12815</name>
</gene>
<dbReference type="EMBL" id="JAEPBG010000004">
    <property type="protein sequence ID" value="MBK4735499.1"/>
    <property type="molecule type" value="Genomic_DNA"/>
</dbReference>
<dbReference type="InterPro" id="IPR012997">
    <property type="entry name" value="RplA"/>
</dbReference>
<comment type="caution">
    <text evidence="6">The sequence shown here is derived from an EMBL/GenBank/DDBJ whole genome shotgun (WGS) entry which is preliminary data.</text>
</comment>
<dbReference type="NCBIfam" id="TIGR00413">
    <property type="entry name" value="rlpA"/>
    <property type="match status" value="1"/>
</dbReference>
<reference evidence="6" key="1">
    <citation type="submission" date="2021-01" db="EMBL/GenBank/DDBJ databases">
        <title>Genome sequence of strain Noviherbaspirillum sp. DKR-6.</title>
        <authorList>
            <person name="Chaudhary D.K."/>
        </authorList>
    </citation>
    <scope>NUCLEOTIDE SEQUENCE</scope>
    <source>
        <strain evidence="6">DKR-6</strain>
    </source>
</reference>
<sequence length="142" mass="14932" precursor="true">MLRSVLSVIAATVLFSLANGAFAQKGTVYEPSAGNPGPSSGKIAWYGGKFNGRKTASGERFNASAMTMAHKTLPFGTRVRVTNLKTHKSVILRVNDRGPSSPDLVGDVTLAAAKKLGMAHSGIVEAKLEVVGRTPKRTAHKS</sequence>
<accession>A0A934STZ1</accession>
<dbReference type="SUPFAM" id="SSF50685">
    <property type="entry name" value="Barwin-like endoglucanases"/>
    <property type="match status" value="1"/>
</dbReference>
<dbReference type="InterPro" id="IPR009009">
    <property type="entry name" value="RlpA-like_DPBB"/>
</dbReference>
<dbReference type="PANTHER" id="PTHR34183">
    <property type="entry name" value="ENDOLYTIC PEPTIDOGLYCAN TRANSGLYCOSYLASE RLPA"/>
    <property type="match status" value="1"/>
</dbReference>
<evidence type="ECO:0000256" key="3">
    <source>
        <dbReference type="HAMAP-Rule" id="MF_02071"/>
    </source>
</evidence>
<feature type="chain" id="PRO_5038200201" description="Endolytic peptidoglycan transglycosylase RlpA" evidence="3">
    <location>
        <begin position="24"/>
        <end position="142"/>
    </location>
</feature>
<keyword evidence="2 3" id="KW-0961">Cell wall biogenesis/degradation</keyword>
<name>A0A934STZ1_9BURK</name>
<dbReference type="GO" id="GO:0000270">
    <property type="term" value="P:peptidoglycan metabolic process"/>
    <property type="evidence" value="ECO:0007669"/>
    <property type="project" value="UniProtKB-UniRule"/>
</dbReference>
<evidence type="ECO:0000256" key="1">
    <source>
        <dbReference type="ARBA" id="ARBA00023239"/>
    </source>
</evidence>
<keyword evidence="3" id="KW-0732">Signal</keyword>
<dbReference type="GO" id="GO:0071555">
    <property type="term" value="P:cell wall organization"/>
    <property type="evidence" value="ECO:0007669"/>
    <property type="project" value="UniProtKB-KW"/>
</dbReference>
<dbReference type="HAMAP" id="MF_02071">
    <property type="entry name" value="RlpA"/>
    <property type="match status" value="1"/>
</dbReference>
<keyword evidence="7" id="KW-1185">Reference proteome</keyword>
<evidence type="ECO:0000259" key="5">
    <source>
        <dbReference type="Pfam" id="PF03330"/>
    </source>
</evidence>
<dbReference type="AlphaFoldDB" id="A0A934STZ1"/>
<evidence type="ECO:0000313" key="6">
    <source>
        <dbReference type="EMBL" id="MBK4735499.1"/>
    </source>
</evidence>
<evidence type="ECO:0000256" key="2">
    <source>
        <dbReference type="ARBA" id="ARBA00023316"/>
    </source>
</evidence>
<dbReference type="Gene3D" id="2.40.40.10">
    <property type="entry name" value="RlpA-like domain"/>
    <property type="match status" value="1"/>
</dbReference>
<comment type="function">
    <text evidence="3">Lytic transglycosylase with a strong preference for naked glycan strands that lack stem peptides.</text>
</comment>
<organism evidence="6 7">
    <name type="scientific">Noviherbaspirillum pedocola</name>
    <dbReference type="NCBI Taxonomy" id="2801341"/>
    <lineage>
        <taxon>Bacteria</taxon>
        <taxon>Pseudomonadati</taxon>
        <taxon>Pseudomonadota</taxon>
        <taxon>Betaproteobacteria</taxon>
        <taxon>Burkholderiales</taxon>
        <taxon>Oxalobacteraceae</taxon>
        <taxon>Noviherbaspirillum</taxon>
    </lineage>
</organism>
<dbReference type="GO" id="GO:0008932">
    <property type="term" value="F:lytic endotransglycosylase activity"/>
    <property type="evidence" value="ECO:0007669"/>
    <property type="project" value="UniProtKB-UniRule"/>
</dbReference>
<dbReference type="EC" id="4.2.2.-" evidence="3"/>
<protein>
    <recommendedName>
        <fullName evidence="3">Endolytic peptidoglycan transglycosylase RlpA</fullName>
        <ecNumber evidence="3">4.2.2.-</ecNumber>
    </recommendedName>
</protein>
<dbReference type="InterPro" id="IPR036908">
    <property type="entry name" value="RlpA-like_sf"/>
</dbReference>
<feature type="domain" description="RlpA-like protein double-psi beta-barrel" evidence="5">
    <location>
        <begin position="40"/>
        <end position="125"/>
    </location>
</feature>